<name>A0A848KHA4_9NOCA</name>
<dbReference type="InterPro" id="IPR012340">
    <property type="entry name" value="NA-bd_OB-fold"/>
</dbReference>
<dbReference type="Proteomes" id="UP000535543">
    <property type="component" value="Unassembled WGS sequence"/>
</dbReference>
<reference evidence="2 3" key="2">
    <citation type="submission" date="2020-06" db="EMBL/GenBank/DDBJ databases">
        <title>Antribacter stalactiti gen. nov., sp. nov., a new member of the family Nacardiaceae isolated from a cave.</title>
        <authorList>
            <person name="Kim I.S."/>
        </authorList>
    </citation>
    <scope>NUCLEOTIDE SEQUENCE [LARGE SCALE GENOMIC DNA]</scope>
    <source>
        <strain evidence="2 3">YC2-7</strain>
    </source>
</reference>
<sequence length="141" mass="15416">MNVRNAVRDGASAPFFDAARREELHIQRCDECGHVFSLDARACSECGGVALHWIRASGRGSVVTWTVVHRPPHPSFADLVPYTVGIVELAEGPWMYARLLTAPESLSPGAAVHVQFLHDEGDESIPAFRPIDRTTPTRSGL</sequence>
<dbReference type="PANTHER" id="PTHR34075">
    <property type="entry name" value="BLR3430 PROTEIN"/>
    <property type="match status" value="1"/>
</dbReference>
<dbReference type="InterPro" id="IPR002878">
    <property type="entry name" value="ChsH2_C"/>
</dbReference>
<dbReference type="RefSeq" id="WP_169592624.1">
    <property type="nucleotide sequence ID" value="NZ_VCQU01000010.1"/>
</dbReference>
<dbReference type="EMBL" id="VCQU01000010">
    <property type="protein sequence ID" value="NMN98403.1"/>
    <property type="molecule type" value="Genomic_DNA"/>
</dbReference>
<evidence type="ECO:0000313" key="3">
    <source>
        <dbReference type="Proteomes" id="UP000535543"/>
    </source>
</evidence>
<gene>
    <name evidence="2" type="ORF">FGL95_25505</name>
</gene>
<dbReference type="Gene3D" id="6.10.30.10">
    <property type="match status" value="1"/>
</dbReference>
<dbReference type="PANTHER" id="PTHR34075:SF5">
    <property type="entry name" value="BLR3430 PROTEIN"/>
    <property type="match status" value="1"/>
</dbReference>
<evidence type="ECO:0000259" key="1">
    <source>
        <dbReference type="Pfam" id="PF01796"/>
    </source>
</evidence>
<dbReference type="AlphaFoldDB" id="A0A848KHA4"/>
<keyword evidence="3" id="KW-1185">Reference proteome</keyword>
<feature type="domain" description="ChsH2 C-terminal OB-fold" evidence="1">
    <location>
        <begin position="53"/>
        <end position="116"/>
    </location>
</feature>
<dbReference type="Pfam" id="PF01796">
    <property type="entry name" value="OB_ChsH2_C"/>
    <property type="match status" value="1"/>
</dbReference>
<evidence type="ECO:0000313" key="2">
    <source>
        <dbReference type="EMBL" id="NMN98403.1"/>
    </source>
</evidence>
<reference evidence="2 3" key="1">
    <citation type="submission" date="2019-05" db="EMBL/GenBank/DDBJ databases">
        <authorList>
            <person name="Lee S.D."/>
        </authorList>
    </citation>
    <scope>NUCLEOTIDE SEQUENCE [LARGE SCALE GENOMIC DNA]</scope>
    <source>
        <strain evidence="2 3">YC2-7</strain>
    </source>
</reference>
<protein>
    <recommendedName>
        <fullName evidence="1">ChsH2 C-terminal OB-fold domain-containing protein</fullName>
    </recommendedName>
</protein>
<dbReference type="SUPFAM" id="SSF50249">
    <property type="entry name" value="Nucleic acid-binding proteins"/>
    <property type="match status" value="1"/>
</dbReference>
<comment type="caution">
    <text evidence="2">The sequence shown here is derived from an EMBL/GenBank/DDBJ whole genome shotgun (WGS) entry which is preliminary data.</text>
</comment>
<proteinExistence type="predicted"/>
<accession>A0A848KHA4</accession>
<dbReference type="InterPro" id="IPR052513">
    <property type="entry name" value="Thioester_dehydratase-like"/>
</dbReference>
<organism evidence="2 3">
    <name type="scientific">Antrihabitans stalactiti</name>
    <dbReference type="NCBI Taxonomy" id="2584121"/>
    <lineage>
        <taxon>Bacteria</taxon>
        <taxon>Bacillati</taxon>
        <taxon>Actinomycetota</taxon>
        <taxon>Actinomycetes</taxon>
        <taxon>Mycobacteriales</taxon>
        <taxon>Nocardiaceae</taxon>
        <taxon>Antrihabitans</taxon>
    </lineage>
</organism>